<dbReference type="InterPro" id="IPR013783">
    <property type="entry name" value="Ig-like_fold"/>
</dbReference>
<keyword evidence="2" id="KW-1133">Transmembrane helix</keyword>
<keyword evidence="2" id="KW-0472">Membrane</keyword>
<protein>
    <recommendedName>
        <fullName evidence="6">Immunoglobulin V-set domain-containing protein</fullName>
    </recommendedName>
</protein>
<sequence length="209" mass="23812">MLVLVQLVTVMPMKSEASSADDTSVSTNSDGSVLLASGLMLGRMEQRWDDIRWTHRHLVVSLKNNMTRCHHGRCELLSDGSLMFRTVQNEDLGNYSLEVFDEDGTRLMKREFVLREGGGESSSSSVVVSISCLLLLFLLLFIIIFILRRRIQRTNTPGRREENVYVTMHSQHGNKKKDDTEKQEKEEDSVYVSCHPIAVETPMTEDIYV</sequence>
<evidence type="ECO:0000313" key="5">
    <source>
        <dbReference type="Proteomes" id="UP001187415"/>
    </source>
</evidence>
<feature type="transmembrane region" description="Helical" evidence="2">
    <location>
        <begin position="126"/>
        <end position="147"/>
    </location>
</feature>
<feature type="chain" id="PRO_5041736340" description="Immunoglobulin V-set domain-containing protein" evidence="3">
    <location>
        <begin position="18"/>
        <end position="209"/>
    </location>
</feature>
<feature type="compositionally biased region" description="Basic and acidic residues" evidence="1">
    <location>
        <begin position="176"/>
        <end position="185"/>
    </location>
</feature>
<keyword evidence="5" id="KW-1185">Reference proteome</keyword>
<keyword evidence="2" id="KW-0812">Transmembrane</keyword>
<evidence type="ECO:0008006" key="6">
    <source>
        <dbReference type="Google" id="ProtNLM"/>
    </source>
</evidence>
<comment type="caution">
    <text evidence="4">The sequence shown here is derived from an EMBL/GenBank/DDBJ whole genome shotgun (WGS) entry which is preliminary data.</text>
</comment>
<evidence type="ECO:0000256" key="3">
    <source>
        <dbReference type="SAM" id="SignalP"/>
    </source>
</evidence>
<evidence type="ECO:0000313" key="4">
    <source>
        <dbReference type="EMBL" id="KAK2827901.1"/>
    </source>
</evidence>
<dbReference type="EMBL" id="JAUPFM010000015">
    <property type="protein sequence ID" value="KAK2827901.1"/>
    <property type="molecule type" value="Genomic_DNA"/>
</dbReference>
<dbReference type="InterPro" id="IPR036179">
    <property type="entry name" value="Ig-like_dom_sf"/>
</dbReference>
<name>A0AA88M042_CHASR</name>
<gene>
    <name evidence="4" type="ORF">Q5P01_018935</name>
</gene>
<evidence type="ECO:0000256" key="1">
    <source>
        <dbReference type="SAM" id="MobiDB-lite"/>
    </source>
</evidence>
<organism evidence="4 5">
    <name type="scientific">Channa striata</name>
    <name type="common">Snakehead murrel</name>
    <name type="synonym">Ophicephalus striatus</name>
    <dbReference type="NCBI Taxonomy" id="64152"/>
    <lineage>
        <taxon>Eukaryota</taxon>
        <taxon>Metazoa</taxon>
        <taxon>Chordata</taxon>
        <taxon>Craniata</taxon>
        <taxon>Vertebrata</taxon>
        <taxon>Euteleostomi</taxon>
        <taxon>Actinopterygii</taxon>
        <taxon>Neopterygii</taxon>
        <taxon>Teleostei</taxon>
        <taxon>Neoteleostei</taxon>
        <taxon>Acanthomorphata</taxon>
        <taxon>Anabantaria</taxon>
        <taxon>Anabantiformes</taxon>
        <taxon>Channoidei</taxon>
        <taxon>Channidae</taxon>
        <taxon>Channa</taxon>
    </lineage>
</organism>
<dbReference type="AlphaFoldDB" id="A0AA88M042"/>
<accession>A0AA88M042</accession>
<reference evidence="4" key="1">
    <citation type="submission" date="2023-07" db="EMBL/GenBank/DDBJ databases">
        <title>Chromosome-level Genome Assembly of Striped Snakehead (Channa striata).</title>
        <authorList>
            <person name="Liu H."/>
        </authorList>
    </citation>
    <scope>NUCLEOTIDE SEQUENCE</scope>
    <source>
        <strain evidence="4">Gz</strain>
        <tissue evidence="4">Muscle</tissue>
    </source>
</reference>
<keyword evidence="3" id="KW-0732">Signal</keyword>
<feature type="region of interest" description="Disordered" evidence="1">
    <location>
        <begin position="162"/>
        <end position="190"/>
    </location>
</feature>
<proteinExistence type="predicted"/>
<dbReference type="Proteomes" id="UP001187415">
    <property type="component" value="Unassembled WGS sequence"/>
</dbReference>
<feature type="signal peptide" evidence="3">
    <location>
        <begin position="1"/>
        <end position="17"/>
    </location>
</feature>
<dbReference type="Gene3D" id="2.60.40.10">
    <property type="entry name" value="Immunoglobulins"/>
    <property type="match status" value="1"/>
</dbReference>
<dbReference type="SUPFAM" id="SSF48726">
    <property type="entry name" value="Immunoglobulin"/>
    <property type="match status" value="1"/>
</dbReference>
<evidence type="ECO:0000256" key="2">
    <source>
        <dbReference type="SAM" id="Phobius"/>
    </source>
</evidence>